<dbReference type="AlphaFoldDB" id="A0A0D9XUD0"/>
<accession>A0A0D9XUD0</accession>
<reference evidence="1" key="3">
    <citation type="submission" date="2015-04" db="UniProtKB">
        <authorList>
            <consortium name="EnsemblPlants"/>
        </authorList>
    </citation>
    <scope>IDENTIFICATION</scope>
</reference>
<name>A0A0D9XUD0_9ORYZ</name>
<organism evidence="1 2">
    <name type="scientific">Leersia perrieri</name>
    <dbReference type="NCBI Taxonomy" id="77586"/>
    <lineage>
        <taxon>Eukaryota</taxon>
        <taxon>Viridiplantae</taxon>
        <taxon>Streptophyta</taxon>
        <taxon>Embryophyta</taxon>
        <taxon>Tracheophyta</taxon>
        <taxon>Spermatophyta</taxon>
        <taxon>Magnoliopsida</taxon>
        <taxon>Liliopsida</taxon>
        <taxon>Poales</taxon>
        <taxon>Poaceae</taxon>
        <taxon>BOP clade</taxon>
        <taxon>Oryzoideae</taxon>
        <taxon>Oryzeae</taxon>
        <taxon>Oryzinae</taxon>
        <taxon>Leersia</taxon>
    </lineage>
</organism>
<evidence type="ECO:0000313" key="1">
    <source>
        <dbReference type="EnsemblPlants" id="LPERR11G16650.1"/>
    </source>
</evidence>
<sequence>MLYVYEALVSSSVSMNITTGTPKEKTDNYVELYYLLQWANGFQKKRQIICPKSCYCGLLSRNIGG</sequence>
<reference evidence="1 2" key="1">
    <citation type="submission" date="2012-08" db="EMBL/GenBank/DDBJ databases">
        <title>Oryza genome evolution.</title>
        <authorList>
            <person name="Wing R.A."/>
        </authorList>
    </citation>
    <scope>NUCLEOTIDE SEQUENCE</scope>
</reference>
<proteinExistence type="predicted"/>
<dbReference type="HOGENOM" id="CLU_2852884_0_0_1"/>
<evidence type="ECO:0000313" key="2">
    <source>
        <dbReference type="Proteomes" id="UP000032180"/>
    </source>
</evidence>
<dbReference type="Proteomes" id="UP000032180">
    <property type="component" value="Chromosome 11"/>
</dbReference>
<dbReference type="Gramene" id="LPERR11G16650.1">
    <property type="protein sequence ID" value="LPERR11G16650.1"/>
    <property type="gene ID" value="LPERR11G16650"/>
</dbReference>
<reference evidence="2" key="2">
    <citation type="submission" date="2013-12" db="EMBL/GenBank/DDBJ databases">
        <authorList>
            <person name="Yu Y."/>
            <person name="Lee S."/>
            <person name="de Baynast K."/>
            <person name="Wissotski M."/>
            <person name="Liu L."/>
            <person name="Talag J."/>
            <person name="Goicoechea J."/>
            <person name="Angelova A."/>
            <person name="Jetty R."/>
            <person name="Kudrna D."/>
            <person name="Golser W."/>
            <person name="Rivera L."/>
            <person name="Zhang J."/>
            <person name="Wing R."/>
        </authorList>
    </citation>
    <scope>NUCLEOTIDE SEQUENCE</scope>
</reference>
<protein>
    <submittedName>
        <fullName evidence="1">Uncharacterized protein</fullName>
    </submittedName>
</protein>
<keyword evidence="2" id="KW-1185">Reference proteome</keyword>
<dbReference type="EnsemblPlants" id="LPERR11G16650.1">
    <property type="protein sequence ID" value="LPERR11G16650.1"/>
    <property type="gene ID" value="LPERR11G16650"/>
</dbReference>